<evidence type="ECO:0000313" key="2">
    <source>
        <dbReference type="Proteomes" id="UP000192796"/>
    </source>
</evidence>
<comment type="caution">
    <text evidence="1">The sequence shown here is derived from an EMBL/GenBank/DDBJ whole genome shotgun (WGS) entry which is preliminary data.</text>
</comment>
<reference evidence="1 2" key="1">
    <citation type="submission" date="2016-03" db="EMBL/GenBank/DDBJ databases">
        <title>Niastella vici sp. nov., isolated from farmland soil.</title>
        <authorList>
            <person name="Chen L."/>
            <person name="Wang D."/>
            <person name="Yang S."/>
            <person name="Wang G."/>
        </authorList>
    </citation>
    <scope>NUCLEOTIDE SEQUENCE [LARGE SCALE GENOMIC DNA]</scope>
    <source>
        <strain evidence="1 2">DJ57</strain>
    </source>
</reference>
<name>A0A1V9G216_9BACT</name>
<keyword evidence="2" id="KW-1185">Reference proteome</keyword>
<accession>A0A1V9G216</accession>
<proteinExistence type="predicted"/>
<protein>
    <submittedName>
        <fullName evidence="1">Uncharacterized protein</fullName>
    </submittedName>
</protein>
<dbReference type="AlphaFoldDB" id="A0A1V9G216"/>
<dbReference type="STRING" id="1703345.A3860_18205"/>
<gene>
    <name evidence="1" type="ORF">A3860_18205</name>
</gene>
<evidence type="ECO:0000313" key="1">
    <source>
        <dbReference type="EMBL" id="OQP64695.1"/>
    </source>
</evidence>
<sequence>MYHITGSPAIETWFPATHYLCTPFGGQAFSATGRKSVLLAFKSQKIRQFDLPVRTGKIID</sequence>
<organism evidence="1 2">
    <name type="scientific">Niastella vici</name>
    <dbReference type="NCBI Taxonomy" id="1703345"/>
    <lineage>
        <taxon>Bacteria</taxon>
        <taxon>Pseudomonadati</taxon>
        <taxon>Bacteroidota</taxon>
        <taxon>Chitinophagia</taxon>
        <taxon>Chitinophagales</taxon>
        <taxon>Chitinophagaceae</taxon>
        <taxon>Niastella</taxon>
    </lineage>
</organism>
<dbReference type="EMBL" id="LVYD01000041">
    <property type="protein sequence ID" value="OQP64695.1"/>
    <property type="molecule type" value="Genomic_DNA"/>
</dbReference>
<dbReference type="Proteomes" id="UP000192796">
    <property type="component" value="Unassembled WGS sequence"/>
</dbReference>